<comment type="caution">
    <text evidence="1">The sequence shown here is derived from an EMBL/GenBank/DDBJ whole genome shotgun (WGS) entry which is preliminary data.</text>
</comment>
<evidence type="ECO:0000313" key="2">
    <source>
        <dbReference type="Proteomes" id="UP000789920"/>
    </source>
</evidence>
<name>A0ACA9NLW1_9GLOM</name>
<accession>A0ACA9NLW1</accession>
<gene>
    <name evidence="1" type="ORF">RPERSI_LOCUS8373</name>
</gene>
<organism evidence="1 2">
    <name type="scientific">Racocetra persica</name>
    <dbReference type="NCBI Taxonomy" id="160502"/>
    <lineage>
        <taxon>Eukaryota</taxon>
        <taxon>Fungi</taxon>
        <taxon>Fungi incertae sedis</taxon>
        <taxon>Mucoromycota</taxon>
        <taxon>Glomeromycotina</taxon>
        <taxon>Glomeromycetes</taxon>
        <taxon>Diversisporales</taxon>
        <taxon>Gigasporaceae</taxon>
        <taxon>Racocetra</taxon>
    </lineage>
</organism>
<dbReference type="Proteomes" id="UP000789920">
    <property type="component" value="Unassembled WGS sequence"/>
</dbReference>
<feature type="non-terminal residue" evidence="1">
    <location>
        <position position="198"/>
    </location>
</feature>
<proteinExistence type="predicted"/>
<evidence type="ECO:0000313" key="1">
    <source>
        <dbReference type="EMBL" id="CAG8663602.1"/>
    </source>
</evidence>
<dbReference type="EMBL" id="CAJVQC010015095">
    <property type="protein sequence ID" value="CAG8663602.1"/>
    <property type="molecule type" value="Genomic_DNA"/>
</dbReference>
<protein>
    <submittedName>
        <fullName evidence="1">4339_t:CDS:1</fullName>
    </submittedName>
</protein>
<reference evidence="1" key="1">
    <citation type="submission" date="2021-06" db="EMBL/GenBank/DDBJ databases">
        <authorList>
            <person name="Kallberg Y."/>
            <person name="Tangrot J."/>
            <person name="Rosling A."/>
        </authorList>
    </citation>
    <scope>NUCLEOTIDE SEQUENCE</scope>
    <source>
        <strain evidence="1">MA461A</strain>
    </source>
</reference>
<keyword evidence="2" id="KW-1185">Reference proteome</keyword>
<sequence length="198" mass="22985">MDNIFNFDLDKVRVSNVNSAYYIKEFITEQNEQELLNKILMPPTPNQQIFSAPKPKWVVLKNRSEVSAYTINFVKHDRLQNWGGIPTERGMLSEPLPPWLTTCTFPKFSALGLFNECEKFKLPNHCLINEYESGQGIMPHEDGPFYYPTVVTVSLKSHTILDFYKRLDSMNCTMANTNNCENKSYYRAPEFSLLLEPR</sequence>